<evidence type="ECO:0000256" key="10">
    <source>
        <dbReference type="ARBA" id="ARBA00023170"/>
    </source>
</evidence>
<evidence type="ECO:0000256" key="14">
    <source>
        <dbReference type="ARBA" id="ARBA00061678"/>
    </source>
</evidence>
<comment type="function">
    <text evidence="13">An odorant receptor which affects chemotaxis to the volatile odorant diacetyl. Specifies AWA neuronal cell fate via the odr-7 pathway.</text>
</comment>
<evidence type="ECO:0000256" key="5">
    <source>
        <dbReference type="ARBA" id="ARBA00022692"/>
    </source>
</evidence>
<evidence type="ECO:0000256" key="11">
    <source>
        <dbReference type="ARBA" id="ARBA00023180"/>
    </source>
</evidence>
<dbReference type="OrthoDB" id="5811365at2759"/>
<dbReference type="PANTHER" id="PTHR22943:SF39">
    <property type="entry name" value="SEVEN TM RECEPTOR"/>
    <property type="match status" value="1"/>
</dbReference>
<evidence type="ECO:0000256" key="3">
    <source>
        <dbReference type="ARBA" id="ARBA00022500"/>
    </source>
</evidence>
<feature type="transmembrane region" description="Helical" evidence="19">
    <location>
        <begin position="125"/>
        <end position="154"/>
    </location>
</feature>
<evidence type="ECO:0000256" key="7">
    <source>
        <dbReference type="ARBA" id="ARBA00022989"/>
    </source>
</evidence>
<feature type="transmembrane region" description="Helical" evidence="19">
    <location>
        <begin position="12"/>
        <end position="32"/>
    </location>
</feature>
<dbReference type="PANTHER" id="PTHR22943">
    <property type="entry name" value="7-TRANSMEMBRANE DOMAIN RECEPTOR C.ELEGANS"/>
    <property type="match status" value="1"/>
</dbReference>
<dbReference type="EMBL" id="PDUG01000004">
    <property type="protein sequence ID" value="PIC32544.1"/>
    <property type="molecule type" value="Genomic_DNA"/>
</dbReference>
<evidence type="ECO:0000256" key="9">
    <source>
        <dbReference type="ARBA" id="ARBA00023136"/>
    </source>
</evidence>
<keyword evidence="21" id="KW-1185">Reference proteome</keyword>
<keyword evidence="8" id="KW-0969">Cilium</keyword>
<evidence type="ECO:0000256" key="1">
    <source>
        <dbReference type="ARBA" id="ARBA00004272"/>
    </source>
</evidence>
<proteinExistence type="inferred from homology"/>
<comment type="similarity">
    <text evidence="14">Belongs to the nematode receptor-like protein str family.</text>
</comment>
<comment type="caution">
    <text evidence="20">The sequence shown here is derived from an EMBL/GenBank/DDBJ whole genome shotgun (WGS) entry which is preliminary data.</text>
</comment>
<dbReference type="GO" id="GO:0038022">
    <property type="term" value="F:G protein-coupled olfactory receptor activity"/>
    <property type="evidence" value="ECO:0007669"/>
    <property type="project" value="TreeGrafter"/>
</dbReference>
<keyword evidence="5 19" id="KW-0812">Transmembrane</keyword>
<feature type="transmembrane region" description="Helical" evidence="19">
    <location>
        <begin position="87"/>
        <end position="113"/>
    </location>
</feature>
<accession>A0A2G5TZ42</accession>
<evidence type="ECO:0000256" key="6">
    <source>
        <dbReference type="ARBA" id="ARBA00022725"/>
    </source>
</evidence>
<evidence type="ECO:0000256" key="4">
    <source>
        <dbReference type="ARBA" id="ARBA00022606"/>
    </source>
</evidence>
<keyword evidence="7 19" id="KW-1133">Transmembrane helix</keyword>
<keyword evidence="2" id="KW-1003">Cell membrane</keyword>
<protein>
    <recommendedName>
        <fullName evidence="16">Serpentine receptor class r-10</fullName>
    </recommendedName>
    <alternativeName>
        <fullName evidence="17">Odorant response abnormal protein 10</fullName>
    </alternativeName>
    <alternativeName>
        <fullName evidence="18">Olfactory receptor 10</fullName>
    </alternativeName>
</protein>
<evidence type="ECO:0000256" key="17">
    <source>
        <dbReference type="ARBA" id="ARBA00078653"/>
    </source>
</evidence>
<dbReference type="FunFam" id="1.20.1070.10:FF:000128">
    <property type="entry name" value="Seven TM Receptor"/>
    <property type="match status" value="1"/>
</dbReference>
<keyword evidence="12" id="KW-0966">Cell projection</keyword>
<feature type="transmembrane region" description="Helical" evidence="19">
    <location>
        <begin position="202"/>
        <end position="224"/>
    </location>
</feature>
<keyword evidence="9 19" id="KW-0472">Membrane</keyword>
<reference evidence="21" key="1">
    <citation type="submission" date="2017-10" db="EMBL/GenBank/DDBJ databases">
        <title>Rapid genome shrinkage in a self-fertile nematode reveals novel sperm competition proteins.</title>
        <authorList>
            <person name="Yin D."/>
            <person name="Schwarz E.M."/>
            <person name="Thomas C.G."/>
            <person name="Felde R.L."/>
            <person name="Korf I.F."/>
            <person name="Cutter A.D."/>
            <person name="Schartner C.M."/>
            <person name="Ralston E.J."/>
            <person name="Meyer B.J."/>
            <person name="Haag E.S."/>
        </authorList>
    </citation>
    <scope>NUCLEOTIDE SEQUENCE [LARGE SCALE GENOMIC DNA]</scope>
    <source>
        <strain evidence="21">JU1422</strain>
    </source>
</reference>
<evidence type="ECO:0000256" key="13">
    <source>
        <dbReference type="ARBA" id="ARBA00054965"/>
    </source>
</evidence>
<feature type="transmembrane region" description="Helical" evidence="19">
    <location>
        <begin position="44"/>
        <end position="67"/>
    </location>
</feature>
<keyword evidence="4" id="KW-0716">Sensory transduction</keyword>
<feature type="transmembrane region" description="Helical" evidence="19">
    <location>
        <begin position="249"/>
        <end position="266"/>
    </location>
</feature>
<dbReference type="AlphaFoldDB" id="A0A2G5TZ42"/>
<keyword evidence="11" id="KW-0325">Glycoprotein</keyword>
<name>A0A2G5TZ42_9PELO</name>
<dbReference type="Proteomes" id="UP000230233">
    <property type="component" value="Chromosome IV"/>
</dbReference>
<evidence type="ECO:0000256" key="19">
    <source>
        <dbReference type="SAM" id="Phobius"/>
    </source>
</evidence>
<gene>
    <name evidence="20" type="primary">Cnig_chr_IV.g12835</name>
    <name evidence="20" type="ORF">B9Z55_012835</name>
</gene>
<evidence type="ECO:0000256" key="15">
    <source>
        <dbReference type="ARBA" id="ARBA00064300"/>
    </source>
</evidence>
<dbReference type="GO" id="GO:0060170">
    <property type="term" value="C:ciliary membrane"/>
    <property type="evidence" value="ECO:0007669"/>
    <property type="project" value="UniProtKB-SubCell"/>
</dbReference>
<dbReference type="Pfam" id="PF10326">
    <property type="entry name" value="7TM_GPCR_Str"/>
    <property type="match status" value="1"/>
</dbReference>
<evidence type="ECO:0000313" key="21">
    <source>
        <dbReference type="Proteomes" id="UP000230233"/>
    </source>
</evidence>
<sequence length="342" mass="39504">MYTYQEVKNWVQWTSFGFSLFLNSLLIYLIITKSPKKMGNYRHLMIYFSLFAMLFSTIDVVTGPFVHSYEKSFCVLADRRNWPLGENFQFLMICALCGCFGVTITFFAIHFVFRYFALERQGRLAYFHGCYFVIWLTIPVIFGVLWGMTIGYFVGPDLEKTEYLRESILTSYNLSMDDVTYVGSVYWRKKGDGGEEIVMDSMIAMGVFMTMMTTSFAVVCYYGYKSYKRITSLIYEGESTYTRNLQKQLYKALVVQAIIPIVLMYAPVGSYLILPFFGVNIAPFSKLVTFVYAAYPAVDPLPLMFIIDNYRNAISDFFFCCTSNKNRVSATEEEISRGHTTI</sequence>
<dbReference type="SUPFAM" id="SSF81321">
    <property type="entry name" value="Family A G protein-coupled receptor-like"/>
    <property type="match status" value="1"/>
</dbReference>
<dbReference type="GO" id="GO:0042048">
    <property type="term" value="P:olfactory behavior"/>
    <property type="evidence" value="ECO:0007669"/>
    <property type="project" value="TreeGrafter"/>
</dbReference>
<evidence type="ECO:0000256" key="18">
    <source>
        <dbReference type="ARBA" id="ARBA00082489"/>
    </source>
</evidence>
<comment type="subcellular location">
    <subcellularLocation>
        <location evidence="1">Cell projection</location>
        <location evidence="1">Cilium membrane</location>
        <topology evidence="1">Multi-pass membrane protein</topology>
    </subcellularLocation>
</comment>
<comment type="subunit">
    <text evidence="15">Interacts with odr-4.</text>
</comment>
<keyword evidence="3" id="KW-0145">Chemotaxis</keyword>
<evidence type="ECO:0000313" key="20">
    <source>
        <dbReference type="EMBL" id="PIC32544.1"/>
    </source>
</evidence>
<organism evidence="20 21">
    <name type="scientific">Caenorhabditis nigoni</name>
    <dbReference type="NCBI Taxonomy" id="1611254"/>
    <lineage>
        <taxon>Eukaryota</taxon>
        <taxon>Metazoa</taxon>
        <taxon>Ecdysozoa</taxon>
        <taxon>Nematoda</taxon>
        <taxon>Chromadorea</taxon>
        <taxon>Rhabditida</taxon>
        <taxon>Rhabditina</taxon>
        <taxon>Rhabditomorpha</taxon>
        <taxon>Rhabditoidea</taxon>
        <taxon>Rhabditidae</taxon>
        <taxon>Peloderinae</taxon>
        <taxon>Caenorhabditis</taxon>
    </lineage>
</organism>
<evidence type="ECO:0000256" key="16">
    <source>
        <dbReference type="ARBA" id="ARBA00067967"/>
    </source>
</evidence>
<dbReference type="GO" id="GO:0006935">
    <property type="term" value="P:chemotaxis"/>
    <property type="evidence" value="ECO:0007669"/>
    <property type="project" value="UniProtKB-KW"/>
</dbReference>
<dbReference type="InterPro" id="IPR019428">
    <property type="entry name" value="7TM_GPCR_serpentine_rcpt_Str"/>
</dbReference>
<evidence type="ECO:0000256" key="2">
    <source>
        <dbReference type="ARBA" id="ARBA00022475"/>
    </source>
</evidence>
<keyword evidence="10" id="KW-0675">Receptor</keyword>
<evidence type="ECO:0000256" key="8">
    <source>
        <dbReference type="ARBA" id="ARBA00023069"/>
    </source>
</evidence>
<dbReference type="STRING" id="1611254.A0A2G5TZ42"/>
<evidence type="ECO:0000256" key="12">
    <source>
        <dbReference type="ARBA" id="ARBA00023273"/>
    </source>
</evidence>
<keyword evidence="6" id="KW-0552">Olfaction</keyword>